<feature type="compositionally biased region" description="Polar residues" evidence="1">
    <location>
        <begin position="410"/>
        <end position="427"/>
    </location>
</feature>
<dbReference type="InterPro" id="IPR018535">
    <property type="entry name" value="DUF1996"/>
</dbReference>
<feature type="chain" id="PRO_5032949852" description="DUF1996 domain-containing protein" evidence="2">
    <location>
        <begin position="19"/>
        <end position="521"/>
    </location>
</feature>
<reference evidence="4" key="1">
    <citation type="submission" date="2020-10" db="EMBL/GenBank/DDBJ databases">
        <title>Genome Sequence of Monilinia vaccinii-corymbosi Sheds Light on Mummy Berry Disease Infection of Blueberry and Mating Type.</title>
        <authorList>
            <person name="Yow A.G."/>
            <person name="Zhang Y."/>
            <person name="Bansal K."/>
            <person name="Eacker S.M."/>
            <person name="Sullivan S."/>
            <person name="Liachko I."/>
            <person name="Cubeta M.A."/>
            <person name="Rollins J.A."/>
            <person name="Ashrafi H."/>
        </authorList>
    </citation>
    <scope>NUCLEOTIDE SEQUENCE</scope>
    <source>
        <strain evidence="4">RL-1</strain>
    </source>
</reference>
<organism evidence="4 5">
    <name type="scientific">Monilinia vaccinii-corymbosi</name>
    <dbReference type="NCBI Taxonomy" id="61207"/>
    <lineage>
        <taxon>Eukaryota</taxon>
        <taxon>Fungi</taxon>
        <taxon>Dikarya</taxon>
        <taxon>Ascomycota</taxon>
        <taxon>Pezizomycotina</taxon>
        <taxon>Leotiomycetes</taxon>
        <taxon>Helotiales</taxon>
        <taxon>Sclerotiniaceae</taxon>
        <taxon>Monilinia</taxon>
    </lineage>
</organism>
<dbReference type="PANTHER" id="PTHR43662">
    <property type="match status" value="1"/>
</dbReference>
<dbReference type="Proteomes" id="UP000672032">
    <property type="component" value="Chromosome 1"/>
</dbReference>
<feature type="domain" description="DUF1996" evidence="3">
    <location>
        <begin position="43"/>
        <end position="301"/>
    </location>
</feature>
<keyword evidence="5" id="KW-1185">Reference proteome</keyword>
<evidence type="ECO:0000259" key="3">
    <source>
        <dbReference type="Pfam" id="PF09362"/>
    </source>
</evidence>
<evidence type="ECO:0000256" key="2">
    <source>
        <dbReference type="SAM" id="SignalP"/>
    </source>
</evidence>
<name>A0A8A3P1U6_9HELO</name>
<feature type="compositionally biased region" description="Basic residues" evidence="1">
    <location>
        <begin position="508"/>
        <end position="521"/>
    </location>
</feature>
<feature type="region of interest" description="Disordered" evidence="1">
    <location>
        <begin position="489"/>
        <end position="521"/>
    </location>
</feature>
<evidence type="ECO:0000313" key="4">
    <source>
        <dbReference type="EMBL" id="QSZ29784.1"/>
    </source>
</evidence>
<evidence type="ECO:0000256" key="1">
    <source>
        <dbReference type="SAM" id="MobiDB-lite"/>
    </source>
</evidence>
<dbReference type="EMBL" id="CP063405">
    <property type="protein sequence ID" value="QSZ29784.1"/>
    <property type="molecule type" value="Genomic_DNA"/>
</dbReference>
<feature type="region of interest" description="Disordered" evidence="1">
    <location>
        <begin position="386"/>
        <end position="432"/>
    </location>
</feature>
<feature type="signal peptide" evidence="2">
    <location>
        <begin position="1"/>
        <end position="18"/>
    </location>
</feature>
<accession>A0A8A3P1U6</accession>
<dbReference type="PANTHER" id="PTHR43662:SF11">
    <property type="entry name" value="WSC DOMAIN-CONTAINING PROTEIN"/>
    <property type="match status" value="1"/>
</dbReference>
<sequence>MVFSKLALLGTFAASATAYSANQRTFAVNHFYGQGPLLTARVDPIVNPGKPAGHVHTIQGGSAFAMTMEDNTALNDSNCTSSIVKNDKSNYWTPSLYFVDPKDPTNITAVPLFYMNVYYFFEATSDKITAFQPGHRMLVGDQTLRTPPPNGGGSVVDYSAGTPQPVQVTCPRASYDAPAYPANSDGLHGVGLPDPISKQSGAGFPDVYCDAFASPMRLDIHFPSCYNPEAGLTNYKTNMDWPTKGNCPKGWVHTPHLFYEVYYNTPLFNGLWTPGEGKQPFVLSNGDPTGYSLHGDFISGWDVETLQQIIDNCDAGDIGMDHCPGLIGGLNDPSTSCNIKSPIDEVVDGSMSLLPGGVPVGKWGGGNGGGNGTGVVHPASSVAASATSATASETSSETASASNEASSATGWASNGAPSATASESNGASPVAASETDVASTALPAATSALASFDIVYTAPPAAPPVATSTVIVSAGEIVYQTIIVTADQPAPTSPGVSRVKKDGAAWKRKDRRHAHRHEMKE</sequence>
<evidence type="ECO:0000313" key="5">
    <source>
        <dbReference type="Proteomes" id="UP000672032"/>
    </source>
</evidence>
<protein>
    <recommendedName>
        <fullName evidence="3">DUF1996 domain-containing protein</fullName>
    </recommendedName>
</protein>
<dbReference type="Pfam" id="PF09362">
    <property type="entry name" value="DUF1996"/>
    <property type="match status" value="1"/>
</dbReference>
<feature type="compositionally biased region" description="Low complexity" evidence="1">
    <location>
        <begin position="386"/>
        <end position="409"/>
    </location>
</feature>
<gene>
    <name evidence="4" type="ORF">DSL72_004301</name>
</gene>
<keyword evidence="2" id="KW-0732">Signal</keyword>
<dbReference type="AlphaFoldDB" id="A0A8A3P1U6"/>
<dbReference type="OrthoDB" id="74764at2759"/>
<proteinExistence type="predicted"/>